<gene>
    <name evidence="8" type="ORF">QBC33DRAFT_213422</name>
</gene>
<sequence>MLVFEVLARTAARLALAQQLVSLAVAQSFLPRPEGVTLIESKNYPGSSISYKQTSICETTPGVKGYSGYVSIGDDNFFFWYFDARNDPANAPVTIYLPGGPGTSFLDDTSGLPCSVNADSNSTTLNPWSWNNDVNMLYIDQPIQTGYSYTKPQDGMVDLFTGEFTPLATTDDPIATNLTALAATLSSQSPSDTVNTTAQAARMMWKFAQIWFQEFPEYKTTNDEVNLWSFSYGGFFGPGTFSYFQQQNERIANGTSDDPKAKPLRLGTLGINNGCIDSLIEGPEYPEMAVNNTYGIQAIPTDVYQAAKHNMTKEGDGCVSLIGACRAAAAVGDPEGMGNNDTVNEACQAAMGVCFGLVQGAYTTYSNRSPFDLAVILPGVFLPESSMAFYNQRWVQEALGVPVNFTYSSNVVVGNFFQATGDPMRRTIADLEHVLSAGVNLALVYGDRDYRCNWRGAEKVSLAMSYPSASSFRAAGYANITTNASYTGGVVRQHGNVSFSRVFQSGHPVAAYQPETMYRIFRRAISGRDIATGEVAIKKRDKYSSAGPESSFEIKLDAPPSPPSVCYLYDISNTCRLEEVEALRDGTAVVENFVVVGTDGSTSEIKNGAGRGGVSMIVVSFAMALVLGCTLS</sequence>
<dbReference type="EMBL" id="MU839025">
    <property type="protein sequence ID" value="KAK1763680.1"/>
    <property type="molecule type" value="Genomic_DNA"/>
</dbReference>
<comment type="caution">
    <text evidence="8">The sequence shown here is derived from an EMBL/GenBank/DDBJ whole genome shotgun (WGS) entry which is preliminary data.</text>
</comment>
<comment type="similarity">
    <text evidence="1">Belongs to the peptidase S10 family.</text>
</comment>
<dbReference type="PANTHER" id="PTHR11802">
    <property type="entry name" value="SERINE PROTEASE FAMILY S10 SERINE CARBOXYPEPTIDASE"/>
    <property type="match status" value="1"/>
</dbReference>
<proteinExistence type="inferred from homology"/>
<evidence type="ECO:0000256" key="4">
    <source>
        <dbReference type="ARBA" id="ARBA00022729"/>
    </source>
</evidence>
<dbReference type="Proteomes" id="UP001244011">
    <property type="component" value="Unassembled WGS sequence"/>
</dbReference>
<keyword evidence="5 8" id="KW-0378">Hydrolase</keyword>
<dbReference type="GeneID" id="85305881"/>
<protein>
    <submittedName>
        <fullName evidence="8">Alpha/Beta hydrolase protein</fullName>
    </submittedName>
</protein>
<evidence type="ECO:0000256" key="5">
    <source>
        <dbReference type="ARBA" id="ARBA00022801"/>
    </source>
</evidence>
<keyword evidence="3" id="KW-0645">Protease</keyword>
<dbReference type="RefSeq" id="XP_060279893.1">
    <property type="nucleotide sequence ID" value="XM_060422694.1"/>
</dbReference>
<evidence type="ECO:0000313" key="9">
    <source>
        <dbReference type="Proteomes" id="UP001244011"/>
    </source>
</evidence>
<dbReference type="SUPFAM" id="SSF53474">
    <property type="entry name" value="alpha/beta-Hydrolases"/>
    <property type="match status" value="1"/>
</dbReference>
<evidence type="ECO:0000256" key="6">
    <source>
        <dbReference type="ARBA" id="ARBA00023180"/>
    </source>
</evidence>
<dbReference type="GO" id="GO:0004185">
    <property type="term" value="F:serine-type carboxypeptidase activity"/>
    <property type="evidence" value="ECO:0007669"/>
    <property type="project" value="InterPro"/>
</dbReference>
<evidence type="ECO:0000256" key="1">
    <source>
        <dbReference type="ARBA" id="ARBA00009431"/>
    </source>
</evidence>
<dbReference type="PRINTS" id="PR00724">
    <property type="entry name" value="CRBOXYPTASEC"/>
</dbReference>
<dbReference type="GO" id="GO:0000324">
    <property type="term" value="C:fungal-type vacuole"/>
    <property type="evidence" value="ECO:0007669"/>
    <property type="project" value="TreeGrafter"/>
</dbReference>
<feature type="chain" id="PRO_5042604012" evidence="7">
    <location>
        <begin position="18"/>
        <end position="632"/>
    </location>
</feature>
<evidence type="ECO:0000256" key="2">
    <source>
        <dbReference type="ARBA" id="ARBA00022645"/>
    </source>
</evidence>
<dbReference type="PANTHER" id="PTHR11802:SF189">
    <property type="entry name" value="CARBOXYPEPTIDASE"/>
    <property type="match status" value="1"/>
</dbReference>
<dbReference type="Pfam" id="PF00450">
    <property type="entry name" value="Peptidase_S10"/>
    <property type="match status" value="1"/>
</dbReference>
<dbReference type="InterPro" id="IPR029058">
    <property type="entry name" value="AB_hydrolase_fold"/>
</dbReference>
<evidence type="ECO:0000313" key="8">
    <source>
        <dbReference type="EMBL" id="KAK1763680.1"/>
    </source>
</evidence>
<evidence type="ECO:0000256" key="3">
    <source>
        <dbReference type="ARBA" id="ARBA00022670"/>
    </source>
</evidence>
<keyword evidence="2" id="KW-0121">Carboxypeptidase</keyword>
<keyword evidence="6" id="KW-0325">Glycoprotein</keyword>
<dbReference type="AlphaFoldDB" id="A0AAJ0FK27"/>
<dbReference type="GO" id="GO:0006508">
    <property type="term" value="P:proteolysis"/>
    <property type="evidence" value="ECO:0007669"/>
    <property type="project" value="UniProtKB-KW"/>
</dbReference>
<evidence type="ECO:0000256" key="7">
    <source>
        <dbReference type="SAM" id="SignalP"/>
    </source>
</evidence>
<organism evidence="8 9">
    <name type="scientific">Phialemonium atrogriseum</name>
    <dbReference type="NCBI Taxonomy" id="1093897"/>
    <lineage>
        <taxon>Eukaryota</taxon>
        <taxon>Fungi</taxon>
        <taxon>Dikarya</taxon>
        <taxon>Ascomycota</taxon>
        <taxon>Pezizomycotina</taxon>
        <taxon>Sordariomycetes</taxon>
        <taxon>Sordariomycetidae</taxon>
        <taxon>Cephalothecales</taxon>
        <taxon>Cephalothecaceae</taxon>
        <taxon>Phialemonium</taxon>
    </lineage>
</organism>
<keyword evidence="4 7" id="KW-0732">Signal</keyword>
<accession>A0AAJ0FK27</accession>
<dbReference type="Gene3D" id="3.40.50.1820">
    <property type="entry name" value="alpha/beta hydrolase"/>
    <property type="match status" value="1"/>
</dbReference>
<dbReference type="InterPro" id="IPR001563">
    <property type="entry name" value="Peptidase_S10"/>
</dbReference>
<reference evidence="8" key="1">
    <citation type="submission" date="2023-06" db="EMBL/GenBank/DDBJ databases">
        <title>Genome-scale phylogeny and comparative genomics of the fungal order Sordariales.</title>
        <authorList>
            <consortium name="Lawrence Berkeley National Laboratory"/>
            <person name="Hensen N."/>
            <person name="Bonometti L."/>
            <person name="Westerberg I."/>
            <person name="Brannstrom I.O."/>
            <person name="Guillou S."/>
            <person name="Cros-Aarteil S."/>
            <person name="Calhoun S."/>
            <person name="Haridas S."/>
            <person name="Kuo A."/>
            <person name="Mondo S."/>
            <person name="Pangilinan J."/>
            <person name="Riley R."/>
            <person name="Labutti K."/>
            <person name="Andreopoulos B."/>
            <person name="Lipzen A."/>
            <person name="Chen C."/>
            <person name="Yanf M."/>
            <person name="Daum C."/>
            <person name="Ng V."/>
            <person name="Clum A."/>
            <person name="Steindorff A."/>
            <person name="Ohm R."/>
            <person name="Martin F."/>
            <person name="Silar P."/>
            <person name="Natvig D."/>
            <person name="Lalanne C."/>
            <person name="Gautier V."/>
            <person name="Ament-Velasquez S.L."/>
            <person name="Kruys A."/>
            <person name="Hutchinson M.I."/>
            <person name="Powell A.J."/>
            <person name="Barry K."/>
            <person name="Miller A.N."/>
            <person name="Grigoriev I.V."/>
            <person name="Debuchy R."/>
            <person name="Gladieux P."/>
            <person name="Thoren M.H."/>
            <person name="Johannesson H."/>
        </authorList>
    </citation>
    <scope>NUCLEOTIDE SEQUENCE</scope>
    <source>
        <strain evidence="8">8032-3</strain>
    </source>
</reference>
<feature type="signal peptide" evidence="7">
    <location>
        <begin position="1"/>
        <end position="17"/>
    </location>
</feature>
<keyword evidence="9" id="KW-1185">Reference proteome</keyword>
<name>A0AAJ0FK27_9PEZI</name>